<dbReference type="GO" id="GO:0016787">
    <property type="term" value="F:hydrolase activity"/>
    <property type="evidence" value="ECO:0007669"/>
    <property type="project" value="UniProtKB-KW"/>
</dbReference>
<keyword evidence="3" id="KW-1185">Reference proteome</keyword>
<protein>
    <submittedName>
        <fullName evidence="2">Alpha/beta fold hydrolase</fullName>
    </submittedName>
</protein>
<dbReference type="PANTHER" id="PTHR43433:SF5">
    <property type="entry name" value="AB HYDROLASE-1 DOMAIN-CONTAINING PROTEIN"/>
    <property type="match status" value="1"/>
</dbReference>
<gene>
    <name evidence="2" type="ORF">AB6A68_14435</name>
</gene>
<dbReference type="SUPFAM" id="SSF53474">
    <property type="entry name" value="alpha/beta-Hydrolases"/>
    <property type="match status" value="1"/>
</dbReference>
<dbReference type="Gene3D" id="3.40.50.1820">
    <property type="entry name" value="alpha/beta hydrolase"/>
    <property type="match status" value="1"/>
</dbReference>
<proteinExistence type="predicted"/>
<evidence type="ECO:0000259" key="1">
    <source>
        <dbReference type="Pfam" id="PF00561"/>
    </source>
</evidence>
<dbReference type="InterPro" id="IPR000073">
    <property type="entry name" value="AB_hydrolase_1"/>
</dbReference>
<reference evidence="2 3" key="1">
    <citation type="submission" date="2024-07" db="EMBL/GenBank/DDBJ databases">
        <title>Draft Genome Sequence of Ferrimicrobium acidiphilum Strain YE2023, Isolated from a Pulp of Bioleach Reactor.</title>
        <authorList>
            <person name="Elkina Y.A."/>
            <person name="Bulaeva A.G."/>
            <person name="Beletsky A.V."/>
            <person name="Mardanov A.V."/>
        </authorList>
    </citation>
    <scope>NUCLEOTIDE SEQUENCE [LARGE SCALE GENOMIC DNA]</scope>
    <source>
        <strain evidence="2 3">YE2023</strain>
    </source>
</reference>
<feature type="domain" description="AB hydrolase-1" evidence="1">
    <location>
        <begin position="19"/>
        <end position="93"/>
    </location>
</feature>
<keyword evidence="2" id="KW-0378">Hydrolase</keyword>
<evidence type="ECO:0000313" key="3">
    <source>
        <dbReference type="Proteomes" id="UP001560267"/>
    </source>
</evidence>
<evidence type="ECO:0000313" key="2">
    <source>
        <dbReference type="EMBL" id="MEX6431010.1"/>
    </source>
</evidence>
<dbReference type="InterPro" id="IPR029058">
    <property type="entry name" value="AB_hydrolase_fold"/>
</dbReference>
<sequence length="100" mass="10933">MRVQVDGGEIGYDEAGEGPAMIFSHAGIADRRMWKHQFRDLATDHRVVCYDWRGRGESSSAQGDVVHHRDLLGLMDALDIPTAHLVGCSMGGVPISLSSR</sequence>
<dbReference type="PANTHER" id="PTHR43433">
    <property type="entry name" value="HYDROLASE, ALPHA/BETA FOLD FAMILY PROTEIN"/>
    <property type="match status" value="1"/>
</dbReference>
<organism evidence="2 3">
    <name type="scientific">Ferrimicrobium acidiphilum</name>
    <dbReference type="NCBI Taxonomy" id="121039"/>
    <lineage>
        <taxon>Bacteria</taxon>
        <taxon>Bacillati</taxon>
        <taxon>Actinomycetota</taxon>
        <taxon>Acidimicrobiia</taxon>
        <taxon>Acidimicrobiales</taxon>
        <taxon>Acidimicrobiaceae</taxon>
        <taxon>Ferrimicrobium</taxon>
    </lineage>
</organism>
<comment type="caution">
    <text evidence="2">The sequence shown here is derived from an EMBL/GenBank/DDBJ whole genome shotgun (WGS) entry which is preliminary data.</text>
</comment>
<dbReference type="Pfam" id="PF00561">
    <property type="entry name" value="Abhydrolase_1"/>
    <property type="match status" value="1"/>
</dbReference>
<dbReference type="RefSeq" id="WP_369085083.1">
    <property type="nucleotide sequence ID" value="NZ_JBFSHR010000178.1"/>
</dbReference>
<dbReference type="Proteomes" id="UP001560267">
    <property type="component" value="Unassembled WGS sequence"/>
</dbReference>
<dbReference type="EMBL" id="JBFSHR010000178">
    <property type="protein sequence ID" value="MEX6431010.1"/>
    <property type="molecule type" value="Genomic_DNA"/>
</dbReference>
<accession>A0ABV3Y655</accession>
<name>A0ABV3Y655_9ACTN</name>
<dbReference type="InterPro" id="IPR050471">
    <property type="entry name" value="AB_hydrolase"/>
</dbReference>